<sequence length="236" mass="26514">MVGISEGVALQAAYNFTGDSACANGVTMQQTFLQGVVTAERELEALSTRLRGLSQEYSRFCDYEVCMRIVHPGNPTTQPGAQPLRYPPVSFRYRRSLISPQAKAVMRYLGLVDSDKSVMRRNCLEISVQGPVINFLNDLGFEREFAFVAEGTIYVRGRAKCLVYRINDVHNYPNPQSVDWIPKEWRPINASNWLIEVSAVGSAADDSLHQEVIEFADLLRPVVQLSTVDYTKFNVL</sequence>
<gene>
    <name evidence="6 7" type="primary">MED18</name>
    <name evidence="7" type="ORF">Ciccas_000295</name>
</gene>
<dbReference type="PANTHER" id="PTHR13321">
    <property type="entry name" value="MEDIATOR OF RNA POLYMERASE II TRANSCRIPTION, SUBUNIT 18"/>
    <property type="match status" value="1"/>
</dbReference>
<evidence type="ECO:0000256" key="3">
    <source>
        <dbReference type="ARBA" id="ARBA00023015"/>
    </source>
</evidence>
<keyword evidence="3 6" id="KW-0805">Transcription regulation</keyword>
<evidence type="ECO:0000313" key="8">
    <source>
        <dbReference type="Proteomes" id="UP001626550"/>
    </source>
</evidence>
<dbReference type="EMBL" id="JBJKFK010000015">
    <property type="protein sequence ID" value="KAL3321017.1"/>
    <property type="molecule type" value="Genomic_DNA"/>
</dbReference>
<comment type="subunit">
    <text evidence="6">Component of the Mediator complex.</text>
</comment>
<dbReference type="InterPro" id="IPR019095">
    <property type="entry name" value="Mediator_Med18"/>
</dbReference>
<organism evidence="7 8">
    <name type="scientific">Cichlidogyrus casuarinus</name>
    <dbReference type="NCBI Taxonomy" id="1844966"/>
    <lineage>
        <taxon>Eukaryota</taxon>
        <taxon>Metazoa</taxon>
        <taxon>Spiralia</taxon>
        <taxon>Lophotrochozoa</taxon>
        <taxon>Platyhelminthes</taxon>
        <taxon>Monogenea</taxon>
        <taxon>Monopisthocotylea</taxon>
        <taxon>Dactylogyridea</taxon>
        <taxon>Ancyrocephalidae</taxon>
        <taxon>Cichlidogyrus</taxon>
    </lineage>
</organism>
<keyword evidence="5 6" id="KW-0539">Nucleus</keyword>
<dbReference type="PANTHER" id="PTHR13321:SF2">
    <property type="entry name" value="MEDIATOR OF RNA POLYMERASE II TRANSCRIPTION SUBUNIT 18"/>
    <property type="match status" value="1"/>
</dbReference>
<name>A0ABD2QNB6_9PLAT</name>
<protein>
    <recommendedName>
        <fullName evidence="6">Mediator of RNA polymerase II transcription subunit 18</fullName>
    </recommendedName>
    <alternativeName>
        <fullName evidence="6">Mediator complex subunit 18</fullName>
    </alternativeName>
</protein>
<evidence type="ECO:0000256" key="1">
    <source>
        <dbReference type="ARBA" id="ARBA00004123"/>
    </source>
</evidence>
<keyword evidence="4 6" id="KW-0804">Transcription</keyword>
<dbReference type="AlphaFoldDB" id="A0ABD2QNB6"/>
<proteinExistence type="inferred from homology"/>
<comment type="subcellular location">
    <subcellularLocation>
        <location evidence="1 6">Nucleus</location>
    </subcellularLocation>
</comment>
<dbReference type="Pfam" id="PF09637">
    <property type="entry name" value="Med18"/>
    <property type="match status" value="1"/>
</dbReference>
<accession>A0ABD2QNB6</accession>
<comment type="similarity">
    <text evidence="2 6">Belongs to the Mediator complex subunit 18 family.</text>
</comment>
<keyword evidence="8" id="KW-1185">Reference proteome</keyword>
<evidence type="ECO:0000256" key="4">
    <source>
        <dbReference type="ARBA" id="ARBA00023163"/>
    </source>
</evidence>
<evidence type="ECO:0000313" key="7">
    <source>
        <dbReference type="EMBL" id="KAL3321017.1"/>
    </source>
</evidence>
<reference evidence="7 8" key="1">
    <citation type="submission" date="2024-11" db="EMBL/GenBank/DDBJ databases">
        <title>Adaptive evolution of stress response genes in parasites aligns with host niche diversity.</title>
        <authorList>
            <person name="Hahn C."/>
            <person name="Resl P."/>
        </authorList>
    </citation>
    <scope>NUCLEOTIDE SEQUENCE [LARGE SCALE GENOMIC DNA]</scope>
    <source>
        <strain evidence="7">EGGRZ-B1_66</strain>
        <tissue evidence="7">Body</tissue>
    </source>
</reference>
<comment type="caution">
    <text evidence="7">The sequence shown here is derived from an EMBL/GenBank/DDBJ whole genome shotgun (WGS) entry which is preliminary data.</text>
</comment>
<evidence type="ECO:0000256" key="6">
    <source>
        <dbReference type="RuleBase" id="RU364150"/>
    </source>
</evidence>
<evidence type="ECO:0000256" key="2">
    <source>
        <dbReference type="ARBA" id="ARBA00009814"/>
    </source>
</evidence>
<comment type="function">
    <text evidence="6">Component of the Mediator complex, a coactivator involved in the regulated transcription of nearly all RNA polymerase II-dependent genes. Mediator functions as a bridge to convey information from gene-specific regulatory proteins to the basal RNA polymerase II transcription machinery. Mediator is recruited to promoters by direct interactions with regulatory proteins and serves as a scaffold for the assembly of a functional preinitiation complex with RNA polymerase II and the general transcription factors.</text>
</comment>
<dbReference type="Proteomes" id="UP001626550">
    <property type="component" value="Unassembled WGS sequence"/>
</dbReference>
<dbReference type="Gene3D" id="2.40.320.10">
    <property type="entry name" value="Hypothetical Protein Pfu-838710-001"/>
    <property type="match status" value="1"/>
</dbReference>
<keyword evidence="6" id="KW-0010">Activator</keyword>
<dbReference type="GO" id="GO:0005634">
    <property type="term" value="C:nucleus"/>
    <property type="evidence" value="ECO:0007669"/>
    <property type="project" value="UniProtKB-SubCell"/>
</dbReference>
<evidence type="ECO:0000256" key="5">
    <source>
        <dbReference type="ARBA" id="ARBA00023242"/>
    </source>
</evidence>